<comment type="caution">
    <text evidence="1">The sequence shown here is derived from an EMBL/GenBank/DDBJ whole genome shotgun (WGS) entry which is preliminary data.</text>
</comment>
<dbReference type="Proteomes" id="UP000004828">
    <property type="component" value="Unassembled WGS sequence"/>
</dbReference>
<protein>
    <submittedName>
        <fullName evidence="1">Uncharacterized protein</fullName>
    </submittedName>
</protein>
<evidence type="ECO:0000313" key="1">
    <source>
        <dbReference type="EMBL" id="EEV02818.1"/>
    </source>
</evidence>
<proteinExistence type="predicted"/>
<evidence type="ECO:0000313" key="2">
    <source>
        <dbReference type="Proteomes" id="UP000004828"/>
    </source>
</evidence>
<dbReference type="EMBL" id="ABYJ02000009">
    <property type="protein sequence ID" value="EEV02818.1"/>
    <property type="molecule type" value="Genomic_DNA"/>
</dbReference>
<dbReference type="HOGENOM" id="CLU_3084340_0_0_9"/>
<dbReference type="AlphaFoldDB" id="C7G5T6"/>
<organism evidence="1 2">
    <name type="scientific">Roseburia intestinalis L1-82</name>
    <dbReference type="NCBI Taxonomy" id="536231"/>
    <lineage>
        <taxon>Bacteria</taxon>
        <taxon>Bacillati</taxon>
        <taxon>Bacillota</taxon>
        <taxon>Clostridia</taxon>
        <taxon>Lachnospirales</taxon>
        <taxon>Lachnospiraceae</taxon>
        <taxon>Roseburia</taxon>
    </lineage>
</organism>
<sequence length="52" mass="6380">MRIICFFWLKKTKHNIPPSEKFFIFSIITKFPFYTKNGKIVRNYLHKICPDE</sequence>
<accession>C7G5T6</accession>
<reference evidence="1 2" key="1">
    <citation type="submission" date="2009-08" db="EMBL/GenBank/DDBJ databases">
        <authorList>
            <person name="Weinstock G."/>
            <person name="Sodergren E."/>
            <person name="Clifton S."/>
            <person name="Fulton L."/>
            <person name="Fulton B."/>
            <person name="Courtney L."/>
            <person name="Fronick C."/>
            <person name="Harrison M."/>
            <person name="Strong C."/>
            <person name="Farmer C."/>
            <person name="Delahaunty K."/>
            <person name="Markovic C."/>
            <person name="Hall O."/>
            <person name="Minx P."/>
            <person name="Tomlinson C."/>
            <person name="Mitreva M."/>
            <person name="Nelson J."/>
            <person name="Hou S."/>
            <person name="Wollam A."/>
            <person name="Pepin K.H."/>
            <person name="Johnson M."/>
            <person name="Bhonagiri V."/>
            <person name="Nash W.E."/>
            <person name="Warren W."/>
            <person name="Chinwalla A."/>
            <person name="Mardis E.R."/>
            <person name="Wilson R.K."/>
        </authorList>
    </citation>
    <scope>NUCLEOTIDE SEQUENCE [LARGE SCALE GENOMIC DNA]</scope>
    <source>
        <strain evidence="1 2">L1-82</strain>
    </source>
</reference>
<gene>
    <name evidence="1" type="ORF">ROSINTL182_05245</name>
</gene>
<name>C7G5T6_9FIRM</name>